<keyword evidence="1" id="KW-0805">Transcription regulation</keyword>
<dbReference type="InterPro" id="IPR046335">
    <property type="entry name" value="LacI/GalR-like_sensor"/>
</dbReference>
<protein>
    <submittedName>
        <fullName evidence="5">LacI family transcriptional regulator</fullName>
    </submittedName>
</protein>
<sequence length="339" mass="36149">MASKNSGKTRSVTMADVAKEAGVSRQLVSLVVRNTGYVAPEKRELVVEAMQRLGYQRNTLAANLAAKQTNTIGLAIFDLHNQVYAEFADGILEVIEPAGYKLLVSVTRKESAADRTTVESLVGLRVDGILVATHFGADGRNLSQALANTPAVTLGEVADEPNIGAISGNDSLGGKLATEHLIKQGHQQIAYIAAPITHQNADRHRGYLSALEDHGLAELVFSGDASEAGGKTAFDLAMTTTPRPTAFFCYNDATAFGVLSCARERGLRVPEDLAVVGYDNTTPAGYPGVDLTSVDQRAHEMGQLAAQALLERIRDQDAPLEQQSLAPELVIRRSSVTPN</sequence>
<dbReference type="InterPro" id="IPR000843">
    <property type="entry name" value="HTH_LacI"/>
</dbReference>
<dbReference type="Pfam" id="PF00356">
    <property type="entry name" value="LacI"/>
    <property type="match status" value="1"/>
</dbReference>
<dbReference type="CDD" id="cd01392">
    <property type="entry name" value="HTH_LacI"/>
    <property type="match status" value="1"/>
</dbReference>
<name>A0A7J5BF59_9MICO</name>
<dbReference type="RefSeq" id="WP_158050919.1">
    <property type="nucleotide sequence ID" value="NZ_WBKB01000001.1"/>
</dbReference>
<comment type="caution">
    <text evidence="5">The sequence shown here is derived from an EMBL/GenBank/DDBJ whole genome shotgun (WGS) entry which is preliminary data.</text>
</comment>
<keyword evidence="3" id="KW-0804">Transcription</keyword>
<dbReference type="SUPFAM" id="SSF47413">
    <property type="entry name" value="lambda repressor-like DNA-binding domains"/>
    <property type="match status" value="1"/>
</dbReference>
<dbReference type="SMART" id="SM00354">
    <property type="entry name" value="HTH_LACI"/>
    <property type="match status" value="1"/>
</dbReference>
<dbReference type="OrthoDB" id="3467214at2"/>
<dbReference type="PROSITE" id="PS50932">
    <property type="entry name" value="HTH_LACI_2"/>
    <property type="match status" value="1"/>
</dbReference>
<keyword evidence="2" id="KW-0238">DNA-binding</keyword>
<feature type="domain" description="HTH lacI-type" evidence="4">
    <location>
        <begin position="12"/>
        <end position="66"/>
    </location>
</feature>
<evidence type="ECO:0000259" key="4">
    <source>
        <dbReference type="PROSITE" id="PS50932"/>
    </source>
</evidence>
<dbReference type="GO" id="GO:0000976">
    <property type="term" value="F:transcription cis-regulatory region binding"/>
    <property type="evidence" value="ECO:0007669"/>
    <property type="project" value="TreeGrafter"/>
</dbReference>
<reference evidence="5 6" key="1">
    <citation type="submission" date="2019-09" db="EMBL/GenBank/DDBJ databases">
        <title>Phylogeny of genus Pseudoclavibacter and closely related genus.</title>
        <authorList>
            <person name="Li Y."/>
        </authorList>
    </citation>
    <scope>NUCLEOTIDE SEQUENCE [LARGE SCALE GENOMIC DNA]</scope>
    <source>
        <strain evidence="5 6">KCTC 13959</strain>
    </source>
</reference>
<dbReference type="EMBL" id="WBKB01000001">
    <property type="protein sequence ID" value="KAB1644906.1"/>
    <property type="molecule type" value="Genomic_DNA"/>
</dbReference>
<dbReference type="InterPro" id="IPR010982">
    <property type="entry name" value="Lambda_DNA-bd_dom_sf"/>
</dbReference>
<gene>
    <name evidence="5" type="ORF">F8O05_01155</name>
</gene>
<keyword evidence="6" id="KW-1185">Reference proteome</keyword>
<dbReference type="PANTHER" id="PTHR30146">
    <property type="entry name" value="LACI-RELATED TRANSCRIPTIONAL REPRESSOR"/>
    <property type="match status" value="1"/>
</dbReference>
<proteinExistence type="predicted"/>
<organism evidence="5 6">
    <name type="scientific">Gulosibacter chungangensis</name>
    <dbReference type="NCBI Taxonomy" id="979746"/>
    <lineage>
        <taxon>Bacteria</taxon>
        <taxon>Bacillati</taxon>
        <taxon>Actinomycetota</taxon>
        <taxon>Actinomycetes</taxon>
        <taxon>Micrococcales</taxon>
        <taxon>Microbacteriaceae</taxon>
        <taxon>Gulosibacter</taxon>
    </lineage>
</organism>
<dbReference type="Gene3D" id="3.40.50.2300">
    <property type="match status" value="2"/>
</dbReference>
<dbReference type="SUPFAM" id="SSF53822">
    <property type="entry name" value="Periplasmic binding protein-like I"/>
    <property type="match status" value="1"/>
</dbReference>
<dbReference type="AlphaFoldDB" id="A0A7J5BF59"/>
<dbReference type="CDD" id="cd06267">
    <property type="entry name" value="PBP1_LacI_sugar_binding-like"/>
    <property type="match status" value="1"/>
</dbReference>
<dbReference type="Pfam" id="PF13377">
    <property type="entry name" value="Peripla_BP_3"/>
    <property type="match status" value="1"/>
</dbReference>
<dbReference type="PANTHER" id="PTHR30146:SF109">
    <property type="entry name" value="HTH-TYPE TRANSCRIPTIONAL REGULATOR GALS"/>
    <property type="match status" value="1"/>
</dbReference>
<accession>A0A7J5BF59</accession>
<dbReference type="InterPro" id="IPR028082">
    <property type="entry name" value="Peripla_BP_I"/>
</dbReference>
<dbReference type="GO" id="GO:0003700">
    <property type="term" value="F:DNA-binding transcription factor activity"/>
    <property type="evidence" value="ECO:0007669"/>
    <property type="project" value="TreeGrafter"/>
</dbReference>
<evidence type="ECO:0000256" key="2">
    <source>
        <dbReference type="ARBA" id="ARBA00023125"/>
    </source>
</evidence>
<evidence type="ECO:0000313" key="6">
    <source>
        <dbReference type="Proteomes" id="UP000433493"/>
    </source>
</evidence>
<dbReference type="Proteomes" id="UP000433493">
    <property type="component" value="Unassembled WGS sequence"/>
</dbReference>
<evidence type="ECO:0000313" key="5">
    <source>
        <dbReference type="EMBL" id="KAB1644906.1"/>
    </source>
</evidence>
<dbReference type="Gene3D" id="1.10.260.40">
    <property type="entry name" value="lambda repressor-like DNA-binding domains"/>
    <property type="match status" value="1"/>
</dbReference>
<evidence type="ECO:0000256" key="1">
    <source>
        <dbReference type="ARBA" id="ARBA00023015"/>
    </source>
</evidence>
<evidence type="ECO:0000256" key="3">
    <source>
        <dbReference type="ARBA" id="ARBA00023163"/>
    </source>
</evidence>